<dbReference type="EMBL" id="JAUIRO010000002">
    <property type="protein sequence ID" value="KAK0727547.1"/>
    <property type="molecule type" value="Genomic_DNA"/>
</dbReference>
<dbReference type="Gene3D" id="3.40.710.10">
    <property type="entry name" value="DD-peptidase/beta-lactamase superfamily"/>
    <property type="match status" value="1"/>
</dbReference>
<dbReference type="Pfam" id="PF00144">
    <property type="entry name" value="Beta-lactamase"/>
    <property type="match status" value="1"/>
</dbReference>
<dbReference type="InterPro" id="IPR001466">
    <property type="entry name" value="Beta-lactam-related"/>
</dbReference>
<comment type="caution">
    <text evidence="4">The sequence shown here is derived from an EMBL/GenBank/DDBJ whole genome shotgun (WGS) entry which is preliminary data.</text>
</comment>
<dbReference type="Proteomes" id="UP001172101">
    <property type="component" value="Unassembled WGS sequence"/>
</dbReference>
<dbReference type="GeneID" id="85322689"/>
<keyword evidence="1" id="KW-0732">Signal</keyword>
<gene>
    <name evidence="4" type="ORF">B0T26DRAFT_672200</name>
</gene>
<dbReference type="PANTHER" id="PTHR22935:SF97">
    <property type="entry name" value="BETA-LACTAMASE-RELATED DOMAIN-CONTAINING PROTEIN"/>
    <property type="match status" value="1"/>
</dbReference>
<feature type="signal peptide" evidence="1">
    <location>
        <begin position="1"/>
        <end position="19"/>
    </location>
</feature>
<dbReference type="InterPro" id="IPR051478">
    <property type="entry name" value="Beta-lactamase-like_AB/R"/>
</dbReference>
<dbReference type="InterPro" id="IPR012338">
    <property type="entry name" value="Beta-lactam/transpept-like"/>
</dbReference>
<organism evidence="4 5">
    <name type="scientific">Lasiosphaeria miniovina</name>
    <dbReference type="NCBI Taxonomy" id="1954250"/>
    <lineage>
        <taxon>Eukaryota</taxon>
        <taxon>Fungi</taxon>
        <taxon>Dikarya</taxon>
        <taxon>Ascomycota</taxon>
        <taxon>Pezizomycotina</taxon>
        <taxon>Sordariomycetes</taxon>
        <taxon>Sordariomycetidae</taxon>
        <taxon>Sordariales</taxon>
        <taxon>Lasiosphaeriaceae</taxon>
        <taxon>Lasiosphaeria</taxon>
    </lineage>
</organism>
<dbReference type="SUPFAM" id="SSF56601">
    <property type="entry name" value="beta-lactamase/transpeptidase-like"/>
    <property type="match status" value="1"/>
</dbReference>
<proteinExistence type="predicted"/>
<evidence type="ECO:0000259" key="2">
    <source>
        <dbReference type="Pfam" id="PF00144"/>
    </source>
</evidence>
<evidence type="ECO:0000313" key="4">
    <source>
        <dbReference type="EMBL" id="KAK0727547.1"/>
    </source>
</evidence>
<feature type="domain" description="Beta-lactamase-like ARB-00930-like C-terminal" evidence="3">
    <location>
        <begin position="481"/>
        <end position="627"/>
    </location>
</feature>
<evidence type="ECO:0000256" key="1">
    <source>
        <dbReference type="SAM" id="SignalP"/>
    </source>
</evidence>
<accession>A0AA40B4T6</accession>
<dbReference type="Pfam" id="PF26335">
    <property type="entry name" value="ARB_00930_C"/>
    <property type="match status" value="1"/>
</dbReference>
<dbReference type="PANTHER" id="PTHR22935">
    <property type="entry name" value="PENICILLIN-BINDING PROTEIN"/>
    <property type="match status" value="1"/>
</dbReference>
<sequence>MWTQLLLFFAGLDLRLVAAKSNCPLYGPLLPKPQNLLNDAGIKSAAKALDDIFVKYIDNDNSTGSDHFSYSVEVFSGSEDKALWSHYWTAPNLGGLNSSGVKSVDADTVYRIGSITKVFTVLTFLATIGDGIWNDPITKYIPEIAALVKSTADESIFSTDWEAITVGSLASQTSGLIRDYALLGEVTYQLSLDTLYGLGFPPVPTADIPPCGVNPTCNREQLFAGLGKLPPSFPPSATPAYSDLGFTLLSYVAEHITSKDFKTLVRDAVLKPLGLSHTFISVPNDALGIIPGNRYSTSWAFDLAEEAATGNMYSSAGDLSSLGRAVMRSTLLKPAMTRRWLKPAAFTSDPVAAVGMPWGIRQLGLSKDQPYQFVHTFNKAGSLGAYSSLLAIIPELDIGFTIMAAGDPPPGLAMDIADTLTRTYLPTMAYVARTQAKATFGGRYRHTGPATASNYTGPATASNYTGLATTSNSTSGFGNATGPYANSSAPLNSSLTITVDADRPGLGVLDWFSNGTDMAFVATAIGSNVTSEYFDKMKPSVRLYPTGLEQPASSNAGGKRVAFKAVFEDLSLPARNASFSTDCATWVTATAVVYAKRPLDLFIFDFDRDGKVTAVENAALRIRLDKVS</sequence>
<name>A0AA40B4T6_9PEZI</name>
<dbReference type="AlphaFoldDB" id="A0AA40B4T6"/>
<dbReference type="InterPro" id="IPR058664">
    <property type="entry name" value="ARB_00930-like_C"/>
</dbReference>
<reference evidence="4" key="1">
    <citation type="submission" date="2023-06" db="EMBL/GenBank/DDBJ databases">
        <title>Genome-scale phylogeny and comparative genomics of the fungal order Sordariales.</title>
        <authorList>
            <consortium name="Lawrence Berkeley National Laboratory"/>
            <person name="Hensen N."/>
            <person name="Bonometti L."/>
            <person name="Westerberg I."/>
            <person name="Brannstrom I.O."/>
            <person name="Guillou S."/>
            <person name="Cros-Aarteil S."/>
            <person name="Calhoun S."/>
            <person name="Haridas S."/>
            <person name="Kuo A."/>
            <person name="Mondo S."/>
            <person name="Pangilinan J."/>
            <person name="Riley R."/>
            <person name="LaButti K."/>
            <person name="Andreopoulos B."/>
            <person name="Lipzen A."/>
            <person name="Chen C."/>
            <person name="Yanf M."/>
            <person name="Daum C."/>
            <person name="Ng V."/>
            <person name="Clum A."/>
            <person name="Steindorff A."/>
            <person name="Ohm R."/>
            <person name="Martin F."/>
            <person name="Silar P."/>
            <person name="Natvig D."/>
            <person name="Lalanne C."/>
            <person name="Gautier V."/>
            <person name="Ament-velasquez S.L."/>
            <person name="Kruys A."/>
            <person name="Hutchinson M.I."/>
            <person name="Powell A.J."/>
            <person name="Barry K."/>
            <person name="Miller A.N."/>
            <person name="Grigoriev I.V."/>
            <person name="Debuchy R."/>
            <person name="Gladieux P."/>
            <person name="Thoren M.H."/>
            <person name="Johannesson H."/>
        </authorList>
    </citation>
    <scope>NUCLEOTIDE SEQUENCE</scope>
    <source>
        <strain evidence="4">SMH2392-1A</strain>
    </source>
</reference>
<protein>
    <submittedName>
        <fullName evidence="4">Beta-lactamase/transpeptidase-like protein</fullName>
    </submittedName>
</protein>
<feature type="chain" id="PRO_5041314793" evidence="1">
    <location>
        <begin position="20"/>
        <end position="628"/>
    </location>
</feature>
<evidence type="ECO:0000259" key="3">
    <source>
        <dbReference type="Pfam" id="PF26335"/>
    </source>
</evidence>
<dbReference type="RefSeq" id="XP_060300402.1">
    <property type="nucleotide sequence ID" value="XM_060439419.1"/>
</dbReference>
<feature type="domain" description="Beta-lactamase-related" evidence="2">
    <location>
        <begin position="96"/>
        <end position="412"/>
    </location>
</feature>
<evidence type="ECO:0000313" key="5">
    <source>
        <dbReference type="Proteomes" id="UP001172101"/>
    </source>
</evidence>
<keyword evidence="5" id="KW-1185">Reference proteome</keyword>